<dbReference type="OrthoDB" id="3197274at2"/>
<dbReference type="GO" id="GO:0032259">
    <property type="term" value="P:methylation"/>
    <property type="evidence" value="ECO:0007669"/>
    <property type="project" value="UniProtKB-KW"/>
</dbReference>
<dbReference type="InterPro" id="IPR029063">
    <property type="entry name" value="SAM-dependent_MTases_sf"/>
</dbReference>
<proteinExistence type="predicted"/>
<dbReference type="NCBIfam" id="NF042963">
    <property type="entry name" value="DUF1156_antiphage"/>
    <property type="match status" value="1"/>
</dbReference>
<dbReference type="InterPro" id="IPR049953">
    <property type="entry name" value="Antiphage_assoc"/>
</dbReference>
<dbReference type="SUPFAM" id="SSF53335">
    <property type="entry name" value="S-adenosyl-L-methionine-dependent methyltransferases"/>
    <property type="match status" value="1"/>
</dbReference>
<dbReference type="Proteomes" id="UP000199229">
    <property type="component" value="Unassembled WGS sequence"/>
</dbReference>
<reference evidence="3" key="1">
    <citation type="submission" date="2016-10" db="EMBL/GenBank/DDBJ databases">
        <authorList>
            <person name="Varghese N."/>
            <person name="Submissions S."/>
        </authorList>
    </citation>
    <scope>NUCLEOTIDE SEQUENCE [LARGE SCALE GENOMIC DNA]</scope>
    <source>
        <strain evidence="3">Gh-105</strain>
    </source>
</reference>
<dbReference type="GO" id="GO:0008168">
    <property type="term" value="F:methyltransferase activity"/>
    <property type="evidence" value="ECO:0007669"/>
    <property type="project" value="UniProtKB-KW"/>
</dbReference>
<dbReference type="RefSeq" id="WP_091970180.1">
    <property type="nucleotide sequence ID" value="NZ_FOPM01000006.1"/>
</dbReference>
<dbReference type="STRING" id="582675.SAMN05192565_10627"/>
<feature type="domain" description="DUF1156" evidence="1">
    <location>
        <begin position="28"/>
        <end position="78"/>
    </location>
</feature>
<keyword evidence="2" id="KW-0489">Methyltransferase</keyword>
<protein>
    <submittedName>
        <fullName evidence="2">Putative DNA methylase</fullName>
    </submittedName>
</protein>
<dbReference type="Gene3D" id="3.40.50.150">
    <property type="entry name" value="Vaccinia Virus protein VP39"/>
    <property type="match status" value="1"/>
</dbReference>
<accession>A0A1I2T281</accession>
<evidence type="ECO:0000313" key="2">
    <source>
        <dbReference type="EMBL" id="SFG58259.1"/>
    </source>
</evidence>
<gene>
    <name evidence="2" type="ORF">SAMN05192565_10627</name>
</gene>
<evidence type="ECO:0000259" key="1">
    <source>
        <dbReference type="Pfam" id="PF06634"/>
    </source>
</evidence>
<dbReference type="Pfam" id="PF06634">
    <property type="entry name" value="DUF1156"/>
    <property type="match status" value="1"/>
</dbReference>
<keyword evidence="2" id="KW-0808">Transferase</keyword>
<sequence>MNARVDGLTNPGPVPHSLRDAPSFIEAQFPVGRVSAESFKERSAVQGQLLTTLGTYWKGRKPLILVRATVLGCLLPATEDALGDLRVFLLLMGMDDTTFARRMTSFPAKKVDPDWPGYLKVIEPGEPPKWRKSLPKVERQALLAQWLLTLPYDRRLDLCLRPEDCPERELLEGIWDDVNSHLGTTARSVHELVRQLGVMRFGHPPTLADPFCGGGSIPFEAARIGCEVLASDLNPVACMLTWGTFNVVGASAETRLAFEKAQKDVAAAVEREIAELGIENDASGNRAKAYLYCIETRCPKTGWMVPVLPTFVISKSRNVVATLIPDPVNRRYGIEVTTSVSETDMALAETGTLREGRLVHPANPERDGVALGVIRGDYRGEDGRGANRLRAWTKAGFIPEPDDIFQERLYCIQWIEKGTVDKARQTTFFSGVRDEDLERERKVEAIVRRNIEDWQAAGLIPDQPIIPGAETARLRRERGWTYWHHLLSARQLLYFALVSKNIHELEPRMQTALYLNLAKALDWGNKLCYYGTGAARESISHLFSNQAFNTFFNYGVRASRGLSEHILIDLGDLQEIHGSAVVSNRSALDFQDAIDIGVSDPPYADAINYHEITEFFIGWLRKRPPSPFSDWIWDSRREMAVKGTDERFRSDMVAAYRAMSERMPDNGMQVVMFTHQDVAVWADLAAIMWAAGLRVTAAWNVVTEIAKPSGAGNYVQGTVLLVLRKRLTGTKVKKMDIEYEIETEVDRQLAVLNDLDNDWTSERLYTDGDLRLAAYAAALRVITGYTHIDGSEIGVDIYRKLAKGEKTVIRSLIEYAAEVANNKLVPDGFPETLWRDLDPASRFYVRMLDVEATGATKYADYQDFARSFSVQNYHLLMESKKANAASLAGAATLKGAMLDGEGFGSSHLRRVLFAVHKTMQKDDPKEGLAYLRTTYEADYWGHRMKLIEFAKYVSTKTAGTRPDESAAADMMAMRLEVDRL</sequence>
<organism evidence="2 3">
    <name type="scientific">Methylobacterium gossipiicola</name>
    <dbReference type="NCBI Taxonomy" id="582675"/>
    <lineage>
        <taxon>Bacteria</taxon>
        <taxon>Pseudomonadati</taxon>
        <taxon>Pseudomonadota</taxon>
        <taxon>Alphaproteobacteria</taxon>
        <taxon>Hyphomicrobiales</taxon>
        <taxon>Methylobacteriaceae</taxon>
        <taxon>Methylobacterium</taxon>
    </lineage>
</organism>
<keyword evidence="3" id="KW-1185">Reference proteome</keyword>
<dbReference type="AlphaFoldDB" id="A0A1I2T281"/>
<name>A0A1I2T281_9HYPH</name>
<dbReference type="EMBL" id="FOPM01000006">
    <property type="protein sequence ID" value="SFG58259.1"/>
    <property type="molecule type" value="Genomic_DNA"/>
</dbReference>
<dbReference type="InterPro" id="IPR009537">
    <property type="entry name" value="DUF1156"/>
</dbReference>
<evidence type="ECO:0000313" key="3">
    <source>
        <dbReference type="Proteomes" id="UP000199229"/>
    </source>
</evidence>